<dbReference type="RefSeq" id="WP_184616965.1">
    <property type="nucleotide sequence ID" value="NZ_BOOS01000020.1"/>
</dbReference>
<sequence length="228" mass="23720">MSVIVAGAALLGFLAGPYVRALASGFSPAEEEARRAYQEEQRAYRAEARAAFRGAVRQGRWPGWPPWAEAGVAAACAFAAWRFAGSADLAAWLYAAVAGCALAMIDWRTRRLPDAITLPSYPIVAVLLALAGHLPGGLLGGLALAGAYGVLWFARPDALGFGDVKLAGLAGMLMGSLGLEAWVTGALAGQFLGALYAMALLFTRRATAKTQFPLGPFILLGAVAAALR</sequence>
<keyword evidence="2" id="KW-0472">Membrane</keyword>
<feature type="domain" description="Prepilin type IV endopeptidase peptidase" evidence="3">
    <location>
        <begin position="97"/>
        <end position="197"/>
    </location>
</feature>
<evidence type="ECO:0000256" key="1">
    <source>
        <dbReference type="ARBA" id="ARBA00005801"/>
    </source>
</evidence>
<dbReference type="EC" id="3.4.23.43" evidence="4"/>
<dbReference type="PANTHER" id="PTHR30487:SF0">
    <property type="entry name" value="PREPILIN LEADER PEPTIDASE_N-METHYLTRANSFERASE-RELATED"/>
    <property type="match status" value="1"/>
</dbReference>
<dbReference type="GO" id="GO:0032259">
    <property type="term" value="P:methylation"/>
    <property type="evidence" value="ECO:0007669"/>
    <property type="project" value="UniProtKB-KW"/>
</dbReference>
<dbReference type="GO" id="GO:0006465">
    <property type="term" value="P:signal peptide processing"/>
    <property type="evidence" value="ECO:0007669"/>
    <property type="project" value="TreeGrafter"/>
</dbReference>
<feature type="transmembrane region" description="Helical" evidence="2">
    <location>
        <begin position="91"/>
        <end position="109"/>
    </location>
</feature>
<dbReference type="Pfam" id="PF01478">
    <property type="entry name" value="Peptidase_A24"/>
    <property type="match status" value="1"/>
</dbReference>
<dbReference type="GO" id="GO:0008168">
    <property type="term" value="F:methyltransferase activity"/>
    <property type="evidence" value="ECO:0007669"/>
    <property type="project" value="UniProtKB-KW"/>
</dbReference>
<feature type="transmembrane region" description="Helical" evidence="2">
    <location>
        <begin position="181"/>
        <end position="203"/>
    </location>
</feature>
<keyword evidence="4" id="KW-0808">Transferase</keyword>
<evidence type="ECO:0000313" key="4">
    <source>
        <dbReference type="EMBL" id="MBB5630526.1"/>
    </source>
</evidence>
<dbReference type="AlphaFoldDB" id="A0A7W8ZAP3"/>
<dbReference type="EC" id="2.1.1.-" evidence="4"/>
<feature type="transmembrane region" description="Helical" evidence="2">
    <location>
        <begin position="121"/>
        <end position="154"/>
    </location>
</feature>
<dbReference type="GO" id="GO:0004190">
    <property type="term" value="F:aspartic-type endopeptidase activity"/>
    <property type="evidence" value="ECO:0007669"/>
    <property type="project" value="UniProtKB-EC"/>
</dbReference>
<reference evidence="4 5" key="1">
    <citation type="submission" date="2020-08" db="EMBL/GenBank/DDBJ databases">
        <title>Sequencing the genomes of 1000 actinobacteria strains.</title>
        <authorList>
            <person name="Klenk H.-P."/>
        </authorList>
    </citation>
    <scope>NUCLEOTIDE SEQUENCE [LARGE SCALE GENOMIC DNA]</scope>
    <source>
        <strain evidence="4 5">DSM 45790</strain>
    </source>
</reference>
<keyword evidence="4" id="KW-0378">Hydrolase</keyword>
<comment type="caution">
    <text evidence="4">The sequence shown here is derived from an EMBL/GenBank/DDBJ whole genome shotgun (WGS) entry which is preliminary data.</text>
</comment>
<keyword evidence="2" id="KW-1133">Transmembrane helix</keyword>
<dbReference type="InterPro" id="IPR050882">
    <property type="entry name" value="Prepilin_peptidase/N-MTase"/>
</dbReference>
<protein>
    <submittedName>
        <fullName evidence="4">Leader peptidase (Prepilin peptidase)/N-methyltransferase</fullName>
        <ecNumber evidence="4">2.1.1.-</ecNumber>
        <ecNumber evidence="4">3.4.23.43</ecNumber>
    </submittedName>
</protein>
<keyword evidence="2" id="KW-0812">Transmembrane</keyword>
<dbReference type="Gene3D" id="1.20.120.1220">
    <property type="match status" value="1"/>
</dbReference>
<keyword evidence="5" id="KW-1185">Reference proteome</keyword>
<evidence type="ECO:0000256" key="2">
    <source>
        <dbReference type="SAM" id="Phobius"/>
    </source>
</evidence>
<organism evidence="4 5">
    <name type="scientific">Sphaerisporangium krabiense</name>
    <dbReference type="NCBI Taxonomy" id="763782"/>
    <lineage>
        <taxon>Bacteria</taxon>
        <taxon>Bacillati</taxon>
        <taxon>Actinomycetota</taxon>
        <taxon>Actinomycetes</taxon>
        <taxon>Streptosporangiales</taxon>
        <taxon>Streptosporangiaceae</taxon>
        <taxon>Sphaerisporangium</taxon>
    </lineage>
</organism>
<evidence type="ECO:0000313" key="5">
    <source>
        <dbReference type="Proteomes" id="UP000588112"/>
    </source>
</evidence>
<dbReference type="PANTHER" id="PTHR30487">
    <property type="entry name" value="TYPE 4 PREPILIN-LIKE PROTEINS LEADER PEPTIDE-PROCESSING ENZYME"/>
    <property type="match status" value="1"/>
</dbReference>
<dbReference type="EMBL" id="JACHBR010000002">
    <property type="protein sequence ID" value="MBB5630526.1"/>
    <property type="molecule type" value="Genomic_DNA"/>
</dbReference>
<accession>A0A7W8ZAP3</accession>
<dbReference type="Proteomes" id="UP000588112">
    <property type="component" value="Unassembled WGS sequence"/>
</dbReference>
<comment type="similarity">
    <text evidence="1">Belongs to the peptidase A24 family.</text>
</comment>
<dbReference type="GO" id="GO:0005886">
    <property type="term" value="C:plasma membrane"/>
    <property type="evidence" value="ECO:0007669"/>
    <property type="project" value="TreeGrafter"/>
</dbReference>
<name>A0A7W8ZAP3_9ACTN</name>
<proteinExistence type="inferred from homology"/>
<gene>
    <name evidence="4" type="ORF">BJ981_006290</name>
</gene>
<dbReference type="InterPro" id="IPR000045">
    <property type="entry name" value="Prepilin_IV_endopep_pep"/>
</dbReference>
<evidence type="ECO:0000259" key="3">
    <source>
        <dbReference type="Pfam" id="PF01478"/>
    </source>
</evidence>
<keyword evidence="4" id="KW-0489">Methyltransferase</keyword>